<dbReference type="GO" id="GO:0022857">
    <property type="term" value="F:transmembrane transporter activity"/>
    <property type="evidence" value="ECO:0007669"/>
    <property type="project" value="InterPro"/>
</dbReference>
<dbReference type="InterPro" id="IPR011701">
    <property type="entry name" value="MFS"/>
</dbReference>
<protein>
    <recommendedName>
        <fullName evidence="6">Major facilitator superfamily (MFS) profile domain-containing protein</fullName>
    </recommendedName>
</protein>
<feature type="transmembrane region" description="Helical" evidence="5">
    <location>
        <begin position="350"/>
        <end position="370"/>
    </location>
</feature>
<feature type="transmembrane region" description="Helical" evidence="5">
    <location>
        <begin position="192"/>
        <end position="210"/>
    </location>
</feature>
<evidence type="ECO:0000256" key="5">
    <source>
        <dbReference type="SAM" id="Phobius"/>
    </source>
</evidence>
<evidence type="ECO:0000313" key="7">
    <source>
        <dbReference type="EMBL" id="PWE28676.1"/>
    </source>
</evidence>
<dbReference type="SUPFAM" id="SSF103473">
    <property type="entry name" value="MFS general substrate transporter"/>
    <property type="match status" value="1"/>
</dbReference>
<comment type="subcellular location">
    <subcellularLocation>
        <location evidence="1">Membrane</location>
        <topology evidence="1">Multi-pass membrane protein</topology>
    </subcellularLocation>
</comment>
<evidence type="ECO:0000256" key="4">
    <source>
        <dbReference type="ARBA" id="ARBA00023136"/>
    </source>
</evidence>
<gene>
    <name evidence="7" type="ORF">C4N9_11890</name>
</gene>
<feature type="transmembrane region" description="Helical" evidence="5">
    <location>
        <begin position="319"/>
        <end position="338"/>
    </location>
</feature>
<feature type="transmembrane region" description="Helical" evidence="5">
    <location>
        <begin position="287"/>
        <end position="307"/>
    </location>
</feature>
<dbReference type="InterPro" id="IPR020846">
    <property type="entry name" value="MFS_dom"/>
</dbReference>
<evidence type="ECO:0000256" key="3">
    <source>
        <dbReference type="ARBA" id="ARBA00022989"/>
    </source>
</evidence>
<feature type="transmembrane region" description="Helical" evidence="5">
    <location>
        <begin position="70"/>
        <end position="90"/>
    </location>
</feature>
<dbReference type="PRINTS" id="PR01036">
    <property type="entry name" value="TCRTETB"/>
</dbReference>
<evidence type="ECO:0000256" key="1">
    <source>
        <dbReference type="ARBA" id="ARBA00004141"/>
    </source>
</evidence>
<dbReference type="Proteomes" id="UP000244940">
    <property type="component" value="Unassembled WGS sequence"/>
</dbReference>
<proteinExistence type="predicted"/>
<dbReference type="PANTHER" id="PTHR23501">
    <property type="entry name" value="MAJOR FACILITATOR SUPERFAMILY"/>
    <property type="match status" value="1"/>
</dbReference>
<evidence type="ECO:0000256" key="2">
    <source>
        <dbReference type="ARBA" id="ARBA00022692"/>
    </source>
</evidence>
<feature type="transmembrane region" description="Helical" evidence="5">
    <location>
        <begin position="96"/>
        <end position="117"/>
    </location>
</feature>
<name>A0A2U2C9W6_9RHOB</name>
<accession>A0A2U2C9W6</accession>
<keyword evidence="8" id="KW-1185">Reference proteome</keyword>
<dbReference type="PANTHER" id="PTHR23501:SF197">
    <property type="entry name" value="COMD"/>
    <property type="match status" value="1"/>
</dbReference>
<keyword evidence="4 5" id="KW-0472">Membrane</keyword>
<keyword evidence="2 5" id="KW-0812">Transmembrane</keyword>
<keyword evidence="3 5" id="KW-1133">Transmembrane helix</keyword>
<dbReference type="GO" id="GO:0005886">
    <property type="term" value="C:plasma membrane"/>
    <property type="evidence" value="ECO:0007669"/>
    <property type="project" value="TreeGrafter"/>
</dbReference>
<feature type="transmembrane region" description="Helical" evidence="5">
    <location>
        <begin position="41"/>
        <end position="58"/>
    </location>
</feature>
<feature type="transmembrane region" description="Helical" evidence="5">
    <location>
        <begin position="257"/>
        <end position="281"/>
    </location>
</feature>
<dbReference type="EMBL" id="QEYD01000006">
    <property type="protein sequence ID" value="PWE28676.1"/>
    <property type="molecule type" value="Genomic_DNA"/>
</dbReference>
<feature type="transmembrane region" description="Helical" evidence="5">
    <location>
        <begin position="129"/>
        <end position="149"/>
    </location>
</feature>
<comment type="caution">
    <text evidence="7">The sequence shown here is derived from an EMBL/GenBank/DDBJ whole genome shotgun (WGS) entry which is preliminary data.</text>
</comment>
<dbReference type="InterPro" id="IPR036259">
    <property type="entry name" value="MFS_trans_sf"/>
</dbReference>
<dbReference type="Pfam" id="PF07690">
    <property type="entry name" value="MFS_1"/>
    <property type="match status" value="1"/>
</dbReference>
<dbReference type="Gene3D" id="1.20.1250.20">
    <property type="entry name" value="MFS general substrate transporter like domains"/>
    <property type="match status" value="2"/>
</dbReference>
<sequence length="451" mass="46938">MLLPLIGVPVFLAIANQTMVSVALPDIGADLGQLRRLPWLVMGYMIALTVAGPLYGLLGDMMGRKRMMMAALTVYIAGALLCTVAGNISVLAAGRLVQGLGGGGLMALSQALIADLVAPRNRGRAQGNLAAIVMLASTLGPFIGGILVATLGWRSLFLGTVPLALLAMVLLARQPIPSASEPPDRAFDLRGFLALLTLVLGVTAAIELIGDAHLRWVALLGALIGAAGLAGLVISEKRARNPLFPPALFRVPAINRASVMVFCHGAAMVSLITTIPLFHAILRGDGAVATASAMLALTVSLGAAGFVTGNLITLTGRTLLFPSLTLPLCAGAILILAMQGATMGRPALMGTYLTVGLTLGTVMSVMNTVVQNTAPDRTRGRAGRRGDDLLSLQRRGGGHGADLARAVRAGPRRHRGGRGAGPCKRRRCRAACGLAKRLCRDLRHDCRLHRA</sequence>
<reference evidence="7 8" key="1">
    <citation type="submission" date="2018-05" db="EMBL/GenBank/DDBJ databases">
        <title>Pararhodobacter marina sp. nov., isolated from deep-sea water of the Indian Ocean.</title>
        <authorList>
            <person name="Lai Q.Sr."/>
            <person name="Liu X."/>
            <person name="Shao Z."/>
        </authorList>
    </citation>
    <scope>NUCLEOTIDE SEQUENCE [LARGE SCALE GENOMIC DNA]</scope>
    <source>
        <strain evidence="7 8">CIC4N-9</strain>
    </source>
</reference>
<feature type="transmembrane region" description="Helical" evidence="5">
    <location>
        <begin position="216"/>
        <end position="236"/>
    </location>
</feature>
<feature type="transmembrane region" description="Helical" evidence="5">
    <location>
        <begin position="155"/>
        <end position="172"/>
    </location>
</feature>
<organism evidence="7 8">
    <name type="scientific">Pararhodobacter marinus</name>
    <dbReference type="NCBI Taxonomy" id="2184063"/>
    <lineage>
        <taxon>Bacteria</taxon>
        <taxon>Pseudomonadati</taxon>
        <taxon>Pseudomonadota</taxon>
        <taxon>Alphaproteobacteria</taxon>
        <taxon>Rhodobacterales</taxon>
        <taxon>Paracoccaceae</taxon>
        <taxon>Pararhodobacter</taxon>
    </lineage>
</organism>
<feature type="domain" description="Major facilitator superfamily (MFS) profile" evidence="6">
    <location>
        <begin position="2"/>
        <end position="451"/>
    </location>
</feature>
<dbReference type="PROSITE" id="PS50850">
    <property type="entry name" value="MFS"/>
    <property type="match status" value="1"/>
</dbReference>
<evidence type="ECO:0000313" key="8">
    <source>
        <dbReference type="Proteomes" id="UP000244940"/>
    </source>
</evidence>
<evidence type="ECO:0000259" key="6">
    <source>
        <dbReference type="PROSITE" id="PS50850"/>
    </source>
</evidence>
<dbReference type="AlphaFoldDB" id="A0A2U2C9W6"/>